<gene>
    <name evidence="1" type="ORF">RESH_04519</name>
</gene>
<evidence type="ECO:0000313" key="2">
    <source>
        <dbReference type="Proteomes" id="UP000011996"/>
    </source>
</evidence>
<accession>M5S093</accession>
<sequence length="45" mass="4839">MKANEGSAFFGTMDNRHPGPLANYAMRAHVQPVAKNGAKPAVTKR</sequence>
<dbReference type="AlphaFoldDB" id="M5S093"/>
<proteinExistence type="predicted"/>
<dbReference type="Proteomes" id="UP000011996">
    <property type="component" value="Unassembled WGS sequence"/>
</dbReference>
<comment type="caution">
    <text evidence="1">The sequence shown here is derived from an EMBL/GenBank/DDBJ whole genome shotgun (WGS) entry which is preliminary data.</text>
</comment>
<dbReference type="STRING" id="1263868.RESH_04519"/>
<evidence type="ECO:0000313" key="1">
    <source>
        <dbReference type="EMBL" id="EMI24970.1"/>
    </source>
</evidence>
<reference evidence="1 2" key="1">
    <citation type="journal article" date="2013" name="Mar. Genomics">
        <title>Expression of sulfatases in Rhodopirellula baltica and the diversity of sulfatases in the genus Rhodopirellula.</title>
        <authorList>
            <person name="Wegner C.E."/>
            <person name="Richter-Heitmann T."/>
            <person name="Klindworth A."/>
            <person name="Klockow C."/>
            <person name="Richter M."/>
            <person name="Achstetter T."/>
            <person name="Glockner F.O."/>
            <person name="Harder J."/>
        </authorList>
    </citation>
    <scope>NUCLEOTIDE SEQUENCE [LARGE SCALE GENOMIC DNA]</scope>
    <source>
        <strain evidence="1 2">SH398</strain>
    </source>
</reference>
<protein>
    <submittedName>
        <fullName evidence="1">Uncharacterized protein</fullName>
    </submittedName>
</protein>
<dbReference type="EMBL" id="ANOF01000144">
    <property type="protein sequence ID" value="EMI24970.1"/>
    <property type="molecule type" value="Genomic_DNA"/>
</dbReference>
<name>M5S093_9BACT</name>
<organism evidence="1 2">
    <name type="scientific">Rhodopirellula europaea SH398</name>
    <dbReference type="NCBI Taxonomy" id="1263868"/>
    <lineage>
        <taxon>Bacteria</taxon>
        <taxon>Pseudomonadati</taxon>
        <taxon>Planctomycetota</taxon>
        <taxon>Planctomycetia</taxon>
        <taxon>Pirellulales</taxon>
        <taxon>Pirellulaceae</taxon>
        <taxon>Rhodopirellula</taxon>
    </lineage>
</organism>